<evidence type="ECO:0000313" key="3">
    <source>
        <dbReference type="EMBL" id="PCJ02199.1"/>
    </source>
</evidence>
<accession>A0A2A4Z4V4</accession>
<dbReference type="PANTHER" id="PTHR36303">
    <property type="entry name" value="2',3'-CYCLIC-NUCLEOTIDE 2'-PHOSPHODIESTERASE"/>
    <property type="match status" value="1"/>
</dbReference>
<feature type="binding site" evidence="2">
    <location>
        <position position="8"/>
    </location>
    <ligand>
        <name>Fe cation</name>
        <dbReference type="ChEBI" id="CHEBI:24875"/>
        <label>1</label>
    </ligand>
</feature>
<proteinExistence type="predicted"/>
<dbReference type="PANTHER" id="PTHR36303:SF1">
    <property type="entry name" value="2',3'-CYCLIC-NUCLEOTIDE 2'-PHOSPHODIESTERASE"/>
    <property type="match status" value="1"/>
</dbReference>
<sequence length="273" mass="29715">MRLLFLGDVMGRAGRELVYDQLPKLRELYKLDFVIVNGENAAGGFGITEEIALDLYDAGADVITMGDHCWDKKEALIFVEKYDYLVRPLNFVVGTPGRGTGMYTAKNGAMVLVIHALGRVFMPPRDCPFLAIEKQVEMSPLGQVADVIFVDFHAEATSEKMAMGQFLDGKVSVVVGTHTHVPTGDAHVMTGGTAYMTDAGMCGDYNSVIGSEPEEPLNRFIYGRRMGSFNPAEGAATLSGFAVEIDAKTGLSKHCAPLRLGGMLQDQVPDFWH</sequence>
<feature type="binding site" evidence="2">
    <location>
        <position position="39"/>
    </location>
    <ligand>
        <name>Fe cation</name>
        <dbReference type="ChEBI" id="CHEBI:24875"/>
        <label>2</label>
    </ligand>
</feature>
<name>A0A2A4Z4V4_9PROT</name>
<reference key="1">
    <citation type="submission" date="2017-08" db="EMBL/GenBank/DDBJ databases">
        <title>A dynamic microbial community with high functional redundancy inhabits the cold, oxic subseafloor aquifer.</title>
        <authorList>
            <person name="Tully B.J."/>
            <person name="Wheat C.G."/>
            <person name="Glazer B.T."/>
            <person name="Huber J.A."/>
        </authorList>
    </citation>
    <scope>NUCLEOTIDE SEQUENCE [LARGE SCALE GENOMIC DNA]</scope>
</reference>
<dbReference type="Gene3D" id="3.60.21.10">
    <property type="match status" value="1"/>
</dbReference>
<feature type="binding site" evidence="2">
    <location>
        <position position="180"/>
    </location>
    <ligand>
        <name>Fe cation</name>
        <dbReference type="ChEBI" id="CHEBI:24875"/>
        <label>1</label>
    </ligand>
</feature>
<dbReference type="EMBL" id="NVUS01000005">
    <property type="protein sequence ID" value="PCJ02199.1"/>
    <property type="molecule type" value="Genomic_DNA"/>
</dbReference>
<dbReference type="NCBIfam" id="TIGR00282">
    <property type="entry name" value="TIGR00282 family metallophosphoesterase"/>
    <property type="match status" value="1"/>
</dbReference>
<dbReference type="AlphaFoldDB" id="A0A2A4Z4V4"/>
<dbReference type="GO" id="GO:0004113">
    <property type="term" value="F:2',3'-cyclic-nucleotide 3'-phosphodiesterase activity"/>
    <property type="evidence" value="ECO:0007669"/>
    <property type="project" value="TreeGrafter"/>
</dbReference>
<organism evidence="3">
    <name type="scientific">OCS116 cluster bacterium</name>
    <dbReference type="NCBI Taxonomy" id="2030921"/>
    <lineage>
        <taxon>Bacteria</taxon>
        <taxon>Pseudomonadati</taxon>
        <taxon>Pseudomonadota</taxon>
        <taxon>Alphaproteobacteria</taxon>
        <taxon>OCS116 cluster</taxon>
    </lineage>
</organism>
<keyword evidence="2" id="KW-0479">Metal-binding</keyword>
<feature type="binding site" evidence="2">
    <location>
        <position position="153"/>
    </location>
    <ligand>
        <name>Fe cation</name>
        <dbReference type="ChEBI" id="CHEBI:24875"/>
        <label>2</label>
    </ligand>
</feature>
<dbReference type="SUPFAM" id="SSF56300">
    <property type="entry name" value="Metallo-dependent phosphatases"/>
    <property type="match status" value="1"/>
</dbReference>
<reference evidence="3" key="2">
    <citation type="journal article" date="2018" name="ISME J.">
        <title>A dynamic microbial community with high functional redundancy inhabits the cold, oxic subseafloor aquifer.</title>
        <authorList>
            <person name="Tully B.J."/>
            <person name="Wheat C.G."/>
            <person name="Glazer B.T."/>
            <person name="Huber J.A."/>
        </authorList>
    </citation>
    <scope>NUCLEOTIDE SEQUENCE</scope>
    <source>
        <strain evidence="3">NORP83</strain>
    </source>
</reference>
<evidence type="ECO:0000256" key="2">
    <source>
        <dbReference type="PIRSR" id="PIRSR004789-51"/>
    </source>
</evidence>
<dbReference type="GO" id="GO:0046872">
    <property type="term" value="F:metal ion binding"/>
    <property type="evidence" value="ECO:0007669"/>
    <property type="project" value="UniProtKB-KW"/>
</dbReference>
<feature type="active site" description="Proton donor" evidence="1">
    <location>
        <position position="68"/>
    </location>
</feature>
<gene>
    <name evidence="3" type="ORF">COB13_06085</name>
</gene>
<dbReference type="InterPro" id="IPR029052">
    <property type="entry name" value="Metallo-depent_PP-like"/>
</dbReference>
<comment type="caution">
    <text evidence="3">The sequence shown here is derived from an EMBL/GenBank/DDBJ whole genome shotgun (WGS) entry which is preliminary data.</text>
</comment>
<protein>
    <submittedName>
        <fullName evidence="3">TIGR00282 family metallophosphoesterase</fullName>
    </submittedName>
</protein>
<feature type="binding site" evidence="2">
    <location>
        <position position="40"/>
    </location>
    <ligand>
        <name>Fe cation</name>
        <dbReference type="ChEBI" id="CHEBI:24875"/>
        <label>1</label>
    </ligand>
</feature>
<evidence type="ECO:0000256" key="1">
    <source>
        <dbReference type="PIRSR" id="PIRSR004789-50"/>
    </source>
</evidence>
<dbReference type="InterPro" id="IPR005235">
    <property type="entry name" value="YmdB-like"/>
</dbReference>
<feature type="binding site" evidence="2">
    <location>
        <position position="67"/>
    </location>
    <ligand>
        <name>Fe cation</name>
        <dbReference type="ChEBI" id="CHEBI:24875"/>
        <label>2</label>
    </ligand>
</feature>
<feature type="binding site" evidence="2">
    <location>
        <position position="39"/>
    </location>
    <ligand>
        <name>Fe cation</name>
        <dbReference type="ChEBI" id="CHEBI:24875"/>
        <label>1</label>
    </ligand>
</feature>
<dbReference type="PIRSF" id="PIRSF004789">
    <property type="entry name" value="DR1281"/>
    <property type="match status" value="1"/>
</dbReference>
<feature type="binding site" evidence="2">
    <location>
        <position position="178"/>
    </location>
    <ligand>
        <name>Fe cation</name>
        <dbReference type="ChEBI" id="CHEBI:24875"/>
        <label>2</label>
    </ligand>
</feature>
<dbReference type="Pfam" id="PF13277">
    <property type="entry name" value="YmdB"/>
    <property type="match status" value="1"/>
</dbReference>